<dbReference type="EMBL" id="KI393866">
    <property type="protein sequence ID" value="ERN06750.1"/>
    <property type="molecule type" value="Genomic_DNA"/>
</dbReference>
<gene>
    <name evidence="2" type="ORF">AMTR_s00005p00098760</name>
</gene>
<proteinExistence type="predicted"/>
<feature type="compositionally biased region" description="Basic residues" evidence="1">
    <location>
        <begin position="52"/>
        <end position="62"/>
    </location>
</feature>
<name>W1PI25_AMBTC</name>
<keyword evidence="3" id="KW-1185">Reference proteome</keyword>
<dbReference type="AlphaFoldDB" id="W1PI25"/>
<dbReference type="HOGENOM" id="CLU_2708095_0_0_1"/>
<evidence type="ECO:0000256" key="1">
    <source>
        <dbReference type="SAM" id="MobiDB-lite"/>
    </source>
</evidence>
<protein>
    <submittedName>
        <fullName evidence="2">Uncharacterized protein</fullName>
    </submittedName>
</protein>
<accession>W1PI25</accession>
<organism evidence="2 3">
    <name type="scientific">Amborella trichopoda</name>
    <dbReference type="NCBI Taxonomy" id="13333"/>
    <lineage>
        <taxon>Eukaryota</taxon>
        <taxon>Viridiplantae</taxon>
        <taxon>Streptophyta</taxon>
        <taxon>Embryophyta</taxon>
        <taxon>Tracheophyta</taxon>
        <taxon>Spermatophyta</taxon>
        <taxon>Magnoliopsida</taxon>
        <taxon>Amborellales</taxon>
        <taxon>Amborellaceae</taxon>
        <taxon>Amborella</taxon>
    </lineage>
</organism>
<evidence type="ECO:0000313" key="3">
    <source>
        <dbReference type="Proteomes" id="UP000017836"/>
    </source>
</evidence>
<feature type="region of interest" description="Disordered" evidence="1">
    <location>
        <begin position="51"/>
        <end position="73"/>
    </location>
</feature>
<reference evidence="3" key="1">
    <citation type="journal article" date="2013" name="Science">
        <title>The Amborella genome and the evolution of flowering plants.</title>
        <authorList>
            <consortium name="Amborella Genome Project"/>
        </authorList>
    </citation>
    <scope>NUCLEOTIDE SEQUENCE [LARGE SCALE GENOMIC DNA]</scope>
</reference>
<sequence>MAVDGAGNGLFLGWAGIGSNLDMCLIGPARIEEATVQVRVLARPDLIYSKGQKGKKQSKKKIALTWPGPKPGP</sequence>
<dbReference type="Gramene" id="ERN06750">
    <property type="protein sequence ID" value="ERN06750"/>
    <property type="gene ID" value="AMTR_s00005p00098760"/>
</dbReference>
<dbReference type="Proteomes" id="UP000017836">
    <property type="component" value="Unassembled WGS sequence"/>
</dbReference>
<evidence type="ECO:0000313" key="2">
    <source>
        <dbReference type="EMBL" id="ERN06750.1"/>
    </source>
</evidence>